<keyword evidence="4" id="KW-0804">Transcription</keyword>
<evidence type="ECO:0000256" key="2">
    <source>
        <dbReference type="ARBA" id="ARBA00023015"/>
    </source>
</evidence>
<dbReference type="GO" id="GO:0000981">
    <property type="term" value="F:DNA-binding transcription factor activity, RNA polymerase II-specific"/>
    <property type="evidence" value="ECO:0007669"/>
    <property type="project" value="TreeGrafter"/>
</dbReference>
<dbReference type="Pfam" id="PF00319">
    <property type="entry name" value="SRF-TF"/>
    <property type="match status" value="1"/>
</dbReference>
<dbReference type="EnsemblPlants" id="Kaladp0045s0451.1.v1.1">
    <property type="protein sequence ID" value="Kaladp0045s0451.1.v1.1"/>
    <property type="gene ID" value="Kaladp0045s0451.v1.1"/>
</dbReference>
<name>A0A7N0TTT1_KALFE</name>
<dbReference type="AlphaFoldDB" id="A0A7N0TTT1"/>
<dbReference type="PANTHER" id="PTHR11945">
    <property type="entry name" value="MADS BOX PROTEIN"/>
    <property type="match status" value="1"/>
</dbReference>
<evidence type="ECO:0000256" key="5">
    <source>
        <dbReference type="ARBA" id="ARBA00023242"/>
    </source>
</evidence>
<dbReference type="Gene3D" id="3.40.1810.10">
    <property type="entry name" value="Transcription factor, MADS-box"/>
    <property type="match status" value="1"/>
</dbReference>
<dbReference type="GO" id="GO:0000978">
    <property type="term" value="F:RNA polymerase II cis-regulatory region sequence-specific DNA binding"/>
    <property type="evidence" value="ECO:0007669"/>
    <property type="project" value="TreeGrafter"/>
</dbReference>
<dbReference type="SMART" id="SM00432">
    <property type="entry name" value="MADS"/>
    <property type="match status" value="1"/>
</dbReference>
<evidence type="ECO:0000259" key="6">
    <source>
        <dbReference type="PROSITE" id="PS50066"/>
    </source>
</evidence>
<dbReference type="PROSITE" id="PS50066">
    <property type="entry name" value="MADS_BOX_2"/>
    <property type="match status" value="1"/>
</dbReference>
<organism evidence="7 8">
    <name type="scientific">Kalanchoe fedtschenkoi</name>
    <name type="common">Lavender scallops</name>
    <name type="synonym">South American air plant</name>
    <dbReference type="NCBI Taxonomy" id="63787"/>
    <lineage>
        <taxon>Eukaryota</taxon>
        <taxon>Viridiplantae</taxon>
        <taxon>Streptophyta</taxon>
        <taxon>Embryophyta</taxon>
        <taxon>Tracheophyta</taxon>
        <taxon>Spermatophyta</taxon>
        <taxon>Magnoliopsida</taxon>
        <taxon>eudicotyledons</taxon>
        <taxon>Gunneridae</taxon>
        <taxon>Pentapetalae</taxon>
        <taxon>Saxifragales</taxon>
        <taxon>Crassulaceae</taxon>
        <taxon>Kalanchoe</taxon>
    </lineage>
</organism>
<dbReference type="PRINTS" id="PR00404">
    <property type="entry name" value="MADSDOMAIN"/>
</dbReference>
<dbReference type="Proteomes" id="UP000594263">
    <property type="component" value="Unplaced"/>
</dbReference>
<dbReference type="GO" id="GO:0046983">
    <property type="term" value="F:protein dimerization activity"/>
    <property type="evidence" value="ECO:0007669"/>
    <property type="project" value="InterPro"/>
</dbReference>
<dbReference type="InterPro" id="IPR002100">
    <property type="entry name" value="TF_MADSbox"/>
</dbReference>
<evidence type="ECO:0000256" key="4">
    <source>
        <dbReference type="ARBA" id="ARBA00023163"/>
    </source>
</evidence>
<dbReference type="PANTHER" id="PTHR11945:SF725">
    <property type="entry name" value="AGAMOUS-LIKE 58-RELATED"/>
    <property type="match status" value="1"/>
</dbReference>
<dbReference type="InterPro" id="IPR033896">
    <property type="entry name" value="MEF2-like_N"/>
</dbReference>
<accession>A0A7N0TTT1</accession>
<feature type="domain" description="MADS-box" evidence="6">
    <location>
        <begin position="15"/>
        <end position="75"/>
    </location>
</feature>
<comment type="subcellular location">
    <subcellularLocation>
        <location evidence="1">Nucleus</location>
    </subcellularLocation>
</comment>
<dbReference type="Gramene" id="Kaladp0045s0451.1.v1.1">
    <property type="protein sequence ID" value="Kaladp0045s0451.1.v1.1"/>
    <property type="gene ID" value="Kaladp0045s0451.v1.1"/>
</dbReference>
<keyword evidence="2" id="KW-0805">Transcription regulation</keyword>
<reference evidence="7" key="1">
    <citation type="submission" date="2021-01" db="UniProtKB">
        <authorList>
            <consortium name="EnsemblPlants"/>
        </authorList>
    </citation>
    <scope>IDENTIFICATION</scope>
</reference>
<evidence type="ECO:0000313" key="8">
    <source>
        <dbReference type="Proteomes" id="UP000594263"/>
    </source>
</evidence>
<protein>
    <recommendedName>
        <fullName evidence="6">MADS-box domain-containing protein</fullName>
    </recommendedName>
</protein>
<dbReference type="GO" id="GO:0045944">
    <property type="term" value="P:positive regulation of transcription by RNA polymerase II"/>
    <property type="evidence" value="ECO:0007669"/>
    <property type="project" value="InterPro"/>
</dbReference>
<dbReference type="CDD" id="cd00265">
    <property type="entry name" value="MADS_MEF2_like"/>
    <property type="match status" value="1"/>
</dbReference>
<dbReference type="InterPro" id="IPR036879">
    <property type="entry name" value="TF_MADSbox_sf"/>
</dbReference>
<evidence type="ECO:0000256" key="1">
    <source>
        <dbReference type="ARBA" id="ARBA00004123"/>
    </source>
</evidence>
<dbReference type="GO" id="GO:0005634">
    <property type="term" value="C:nucleus"/>
    <property type="evidence" value="ECO:0007669"/>
    <property type="project" value="UniProtKB-SubCell"/>
</dbReference>
<sequence length="453" mass="46694">MERSAAAAAMKKTSRGRQKIPMKLIEDKEDRVITFSKRKAGIFKKASEISIMCGAKVLFILFSPTGKAYSFAHPSVKTVADKFLGQEESEGGKQIRQILENHLNKRLEKLLLHHSVARSELEAVNEQVRAMSAAMESENKGWWEANVSEMSSVEEVEQVMKSISDFEVALSNHFEKLKQQTVGGEGSGNINHIVAPYDQLGDVNIFPPQMNDNVQMPNWAGGNNLSNGGSLGGVDNLFDGVNGAGLCGVGYGGSLPAAGNYGDSLGQGDGFIMPAAGSYGGTLGQGSDYSMLAAANGGALGQGTDHFSLPAAGNYGSTLGLGNGFSLPVVGNYGGTLDQGNGFSLPVAGNYGGALGQENCFSMPAAGNYGGALGQENCFSMPAAGDGGTGGHTDDVSVWPGGTAFNGAGLYEGGSSGAGYSGDNFGADFYGTGYGGNFMDGLPGPASGFQGPC</sequence>
<dbReference type="SUPFAM" id="SSF55455">
    <property type="entry name" value="SRF-like"/>
    <property type="match status" value="1"/>
</dbReference>
<evidence type="ECO:0000256" key="3">
    <source>
        <dbReference type="ARBA" id="ARBA00023125"/>
    </source>
</evidence>
<dbReference type="FunFam" id="3.40.1810.10:FF:000006">
    <property type="entry name" value="Agamous-like MADS-box protein AGL62"/>
    <property type="match status" value="1"/>
</dbReference>
<evidence type="ECO:0000313" key="7">
    <source>
        <dbReference type="EnsemblPlants" id="Kaladp0045s0451.1.v1.1"/>
    </source>
</evidence>
<proteinExistence type="predicted"/>
<keyword evidence="3" id="KW-0238">DNA-binding</keyword>
<keyword evidence="8" id="KW-1185">Reference proteome</keyword>
<keyword evidence="5" id="KW-0539">Nucleus</keyword>